<name>A0A8H6CDJ9_9LECA</name>
<keyword evidence="1" id="KW-0732">Signal</keyword>
<feature type="signal peptide" evidence="1">
    <location>
        <begin position="1"/>
        <end position="17"/>
    </location>
</feature>
<evidence type="ECO:0000313" key="3">
    <source>
        <dbReference type="Proteomes" id="UP000593566"/>
    </source>
</evidence>
<dbReference type="RefSeq" id="XP_037150894.1">
    <property type="nucleotide sequence ID" value="XM_037293241.1"/>
</dbReference>
<dbReference type="Proteomes" id="UP000593566">
    <property type="component" value="Unassembled WGS sequence"/>
</dbReference>
<sequence length="316" mass="33193">MLSIVLAIILPTTFASAATPTNETADCDFTNGTLNVYQQPNASSSYSIPAVVSIGSTVVNSTTKTWQIINTIGNVLDSSNVVDARAQQLSQYIFLDTSSTINGSSSSSPLPFAGCSFTFGLPSSYIGKTSSDGTCGEIFGQSCLNEIMQIAQDTTATIPPAVGLTTLIDACDTVSETINNYIATSSKACSKHGPSIEVGQGINFSYANNENCTNPPPTLPIQLFEQYEPFHQGNYTTYDEWTKTTTPILLALFSNDTTLNGAGGSYSQAYLTCTSPMNVTAGSHDPTSAADHSAVADVNSVVGFALAIIALVFLML</sequence>
<comment type="caution">
    <text evidence="2">The sequence shown here is derived from an EMBL/GenBank/DDBJ whole genome shotgun (WGS) entry which is preliminary data.</text>
</comment>
<keyword evidence="3" id="KW-1185">Reference proteome</keyword>
<dbReference type="AlphaFoldDB" id="A0A8H6CDJ9"/>
<accession>A0A8H6CDJ9</accession>
<dbReference type="EMBL" id="JACCJB010000014">
    <property type="protein sequence ID" value="KAF6221459.1"/>
    <property type="molecule type" value="Genomic_DNA"/>
</dbReference>
<feature type="chain" id="PRO_5034740363" evidence="1">
    <location>
        <begin position="18"/>
        <end position="316"/>
    </location>
</feature>
<gene>
    <name evidence="2" type="ORF">HO133_002315</name>
</gene>
<proteinExistence type="predicted"/>
<reference evidence="2 3" key="1">
    <citation type="journal article" date="2020" name="Genomics">
        <title>Complete, high-quality genomes from long-read metagenomic sequencing of two wolf lichen thalli reveals enigmatic genome architecture.</title>
        <authorList>
            <person name="McKenzie S.K."/>
            <person name="Walston R.F."/>
            <person name="Allen J.L."/>
        </authorList>
    </citation>
    <scope>NUCLEOTIDE SEQUENCE [LARGE SCALE GENOMIC DNA]</scope>
    <source>
        <strain evidence="2">WasteWater1</strain>
    </source>
</reference>
<organism evidence="2 3">
    <name type="scientific">Letharia lupina</name>
    <dbReference type="NCBI Taxonomy" id="560253"/>
    <lineage>
        <taxon>Eukaryota</taxon>
        <taxon>Fungi</taxon>
        <taxon>Dikarya</taxon>
        <taxon>Ascomycota</taxon>
        <taxon>Pezizomycotina</taxon>
        <taxon>Lecanoromycetes</taxon>
        <taxon>OSLEUM clade</taxon>
        <taxon>Lecanoromycetidae</taxon>
        <taxon>Lecanorales</taxon>
        <taxon>Lecanorineae</taxon>
        <taxon>Parmeliaceae</taxon>
        <taxon>Letharia</taxon>
    </lineage>
</organism>
<protein>
    <submittedName>
        <fullName evidence="2">Uncharacterized protein</fullName>
    </submittedName>
</protein>
<evidence type="ECO:0000256" key="1">
    <source>
        <dbReference type="SAM" id="SignalP"/>
    </source>
</evidence>
<evidence type="ECO:0000313" key="2">
    <source>
        <dbReference type="EMBL" id="KAF6221459.1"/>
    </source>
</evidence>
<dbReference type="GeneID" id="59330728"/>